<feature type="domain" description="CSC1/OSCA1-like 7TM region" evidence="9">
    <location>
        <begin position="1401"/>
        <end position="1677"/>
    </location>
</feature>
<feature type="transmembrane region" description="Helical" evidence="8">
    <location>
        <begin position="1156"/>
        <end position="1175"/>
    </location>
</feature>
<feature type="transmembrane region" description="Helical" evidence="8">
    <location>
        <begin position="1029"/>
        <end position="1050"/>
    </location>
</feature>
<comment type="similarity">
    <text evidence="2">Belongs to the CSC1 (TC 1.A.17) family.</text>
</comment>
<dbReference type="Pfam" id="PF14703">
    <property type="entry name" value="PHM7_cyt"/>
    <property type="match status" value="1"/>
</dbReference>
<dbReference type="GO" id="GO:0005227">
    <property type="term" value="F:calcium-activated cation channel activity"/>
    <property type="evidence" value="ECO:0007669"/>
    <property type="project" value="InterPro"/>
</dbReference>
<evidence type="ECO:0000256" key="1">
    <source>
        <dbReference type="ARBA" id="ARBA00004141"/>
    </source>
</evidence>
<keyword evidence="3" id="KW-0813">Transport</keyword>
<evidence type="ECO:0000259" key="12">
    <source>
        <dbReference type="Pfam" id="PF14703"/>
    </source>
</evidence>
<reference evidence="15 16" key="1">
    <citation type="submission" date="2017-03" db="EMBL/GenBank/DDBJ databases">
        <title>Genomes of endolithic fungi from Antarctica.</title>
        <authorList>
            <person name="Coleine C."/>
            <person name="Masonjones S."/>
            <person name="Stajich J.E."/>
        </authorList>
    </citation>
    <scope>NUCLEOTIDE SEQUENCE [LARGE SCALE GENOMIC DNA]</scope>
    <source>
        <strain evidence="15 16">CCFEE 6315</strain>
    </source>
</reference>
<evidence type="ECO:0000259" key="11">
    <source>
        <dbReference type="Pfam" id="PF13967"/>
    </source>
</evidence>
<dbReference type="InterPro" id="IPR055528">
    <property type="entry name" value="DUF7102"/>
</dbReference>
<dbReference type="GO" id="GO:0005886">
    <property type="term" value="C:plasma membrane"/>
    <property type="evidence" value="ECO:0007669"/>
    <property type="project" value="TreeGrafter"/>
</dbReference>
<evidence type="ECO:0000256" key="7">
    <source>
        <dbReference type="SAM" id="MobiDB-lite"/>
    </source>
</evidence>
<keyword evidence="6 8" id="KW-0472">Membrane</keyword>
<feature type="domain" description="SAM-like" evidence="14">
    <location>
        <begin position="913"/>
        <end position="997"/>
    </location>
</feature>
<proteinExistence type="inferred from homology"/>
<dbReference type="PANTHER" id="PTHR13018">
    <property type="entry name" value="PROBABLE MEMBRANE PROTEIN DUF221-RELATED"/>
    <property type="match status" value="1"/>
</dbReference>
<evidence type="ECO:0000259" key="9">
    <source>
        <dbReference type="Pfam" id="PF02714"/>
    </source>
</evidence>
<feature type="transmembrane region" description="Helical" evidence="8">
    <location>
        <begin position="1595"/>
        <end position="1617"/>
    </location>
</feature>
<evidence type="ECO:0008006" key="17">
    <source>
        <dbReference type="Google" id="ProtNLM"/>
    </source>
</evidence>
<feature type="transmembrane region" description="Helical" evidence="8">
    <location>
        <begin position="1403"/>
        <end position="1431"/>
    </location>
</feature>
<evidence type="ECO:0000256" key="4">
    <source>
        <dbReference type="ARBA" id="ARBA00022692"/>
    </source>
</evidence>
<dbReference type="Pfam" id="PF23395">
    <property type="entry name" value="SAM_6"/>
    <property type="match status" value="1"/>
</dbReference>
<feature type="domain" description="CSC1/OSCA1-like cytosolic" evidence="12">
    <location>
        <begin position="1200"/>
        <end position="1390"/>
    </location>
</feature>
<keyword evidence="5 8" id="KW-1133">Transmembrane helix</keyword>
<dbReference type="Pfam" id="PF23394">
    <property type="entry name" value="DUF7102"/>
    <property type="match status" value="1"/>
</dbReference>
<evidence type="ECO:0000256" key="3">
    <source>
        <dbReference type="ARBA" id="ARBA00022448"/>
    </source>
</evidence>
<feature type="compositionally biased region" description="Basic and acidic residues" evidence="7">
    <location>
        <begin position="37"/>
        <end position="61"/>
    </location>
</feature>
<dbReference type="InterPro" id="IPR022257">
    <property type="entry name" value="PHM7_ext"/>
</dbReference>
<feature type="transmembrane region" description="Helical" evidence="8">
    <location>
        <begin position="1109"/>
        <end position="1128"/>
    </location>
</feature>
<feature type="domain" description="10TM putative phosphate transporter extracellular tail" evidence="10">
    <location>
        <begin position="1779"/>
        <end position="1870"/>
    </location>
</feature>
<evidence type="ECO:0000256" key="8">
    <source>
        <dbReference type="SAM" id="Phobius"/>
    </source>
</evidence>
<keyword evidence="4 8" id="KW-0812">Transmembrane</keyword>
<feature type="region of interest" description="Disordered" evidence="7">
    <location>
        <begin position="10"/>
        <end position="61"/>
    </location>
</feature>
<sequence length="1878" mass="207305">MATVEAIERELQELPSGRIDDGDRFSALQPREDAEEGIYRSDQTRYSADKNIEDDYEESKESDVDLSIVDEARCLGLCYDYRLDDPLAFTCIPTPPEAKAEDLADPPGVESVALSAVLCALNGASIWERWDVDRASAGLIAEVVALGKDDGAPLHLEDMHVGLGDLKVMEPVLYTDHELDMQRLRARNKAKISNAGMELLEADVDEGEGTEWPAECSKLPTAIEIEIVQAKLEVDRHAIEYLRDTAQPERASITDGLDATLESRRHLEPLTPPLLPMSPPFSPERFSGSLQDFERTSEPEDLLAIDAAQVEHDILLADESSEAGVITHDGARGAAKKTNAGFSHIYSGLETPVDCSSSPKRRKILEDVKAEVPLLPLEGPPAKKAKISSSLGEMQHLIPSQGSDVSMLDADVTNHRLAGFMNDVVLPNGEPAMRKTQSEQLVEIDTTMRAAVPEIDDAELVPPWKAYGLSELKNGTTLMSFVNVDLLKEDTTWAGVSKLERLLPWSPFRRRLGEVTLEEDLDDDKSSERYMADLVYRGDVEIQDYVSQLEQLRLLDDEDSDDDEIEACGWEEKADEETDHVSQREAAYRHQHVGLDVGMVQPEGQPSLLPLPKSPPRPERLDMRSLLLRRKAELEHDSSTLAQSVALGPEIESQQSVAKPCKADMVDATFRPSRPADLLREGGIASFLQLQGAGTKSPKRGTPSLPSTAARLTAAPTAIMVPPPVESQQDTQKQLVMPRPTVIDGKGPMQVVVSAQLLANRSLVRELHSLLPGLEMIELCPLPQKPTGQVNAAAPMAEADVTISAMTGLLATTLQKLKQKPLPGQRDFYGIRERVEAVSQRYERLIVLVSEGRQAQALDVRDTEAISQFMAFGARLDTEVEIHYVPGEEQEMCGWIAAAISSRHVAGQAKLLPEETLWERFLRVAGLNAFAAQLVLATLKKPDGDLHQAQSPATSQGSRAQLIGLPAFIAMPVEERVQRFGPTLGGETALLRASAAIDSGWSIAGHEPSPQASDSNIGSASMPNSASSVVSTLAPVAVYALIWAILFLLFRRKFKRYYLPRTFLGSLRPEQRSPKISDGLFAWIKDFWNIPDTYVLNHHSLDGFLFLRFLKISMICCFVGCLITWPVLFPINITGGAGAKQFDILTQSNVANKWKLFAHAGCAIIFFSFLLYMITRESIYYINLRQAYLMSPLYASRISSRTVLFTSVPEEFMTEGRLRAMLGPFVRKVWFATDVEDLEEKVGERDDAAMKLEAAETKLIVSANGARLKADKKAHRSSSEEEALGEGSGSIAARYIKPKERPTHRLKPLIGKKVDTIDWCRTELKKLIPEVDRMQVKQKAGDCKRLNSVFVEFINLVEAQAAYQSLTHHQALHMAPRYAGINPNEVIWSNLRIKWWELVIRKIVTIAFVVALIVFWSIPVGGVSAIANINYLEGSSAFSWLKYILDPLPKVIVGVITGLLPVVAVAILMALLPIILRMVAKFGGDPTRSAVELTVQNYYFAFQVVQVFLVATLGAAASSVGQQVAENPASAPSILAERIPAASTFYLCYFVLQGLGVVSGLLLGLVGLVLFMVLGKLLDKTPRKMYSRWIKLSSLGWGTVFPIYTNLFVIAICYAAIAPLVLGFATIGLSFFYFAYRYNLLFVTNPDVDTKGRIYPRALQQVFVGIYIAEACLIGLFAIGSGASKGAIGPLVLMILMLIFTALYHVSLNAALEPLVDFLPKSLAAEEQRLLSVERGEYNEDAEDGETGLISKEAGYSHAGLKSALDGTHRKKSNSFTKWLRPDIYQDYATMRRMVPKDIAIHYSPEDADDAFYHPAIISPTPLLWVPRDPVGISRVEVRDTRQVIPITDEGAFLDGKNKVVWDAQDGRPPIYQELPYY</sequence>
<feature type="transmembrane region" description="Helical" evidence="8">
    <location>
        <begin position="1623"/>
        <end position="1641"/>
    </location>
</feature>
<organism evidence="15 16">
    <name type="scientific">Salinomyces thailandicus</name>
    <dbReference type="NCBI Taxonomy" id="706561"/>
    <lineage>
        <taxon>Eukaryota</taxon>
        <taxon>Fungi</taxon>
        <taxon>Dikarya</taxon>
        <taxon>Ascomycota</taxon>
        <taxon>Pezizomycotina</taxon>
        <taxon>Dothideomycetes</taxon>
        <taxon>Dothideomycetidae</taxon>
        <taxon>Mycosphaerellales</taxon>
        <taxon>Teratosphaeriaceae</taxon>
        <taxon>Salinomyces</taxon>
    </lineage>
</organism>
<feature type="transmembrane region" description="Helical" evidence="8">
    <location>
        <begin position="1451"/>
        <end position="1476"/>
    </location>
</feature>
<dbReference type="InterPro" id="IPR045122">
    <property type="entry name" value="Csc1-like"/>
</dbReference>
<keyword evidence="16" id="KW-1185">Reference proteome</keyword>
<comment type="caution">
    <text evidence="15">The sequence shown here is derived from an EMBL/GenBank/DDBJ whole genome shotgun (WGS) entry which is preliminary data.</text>
</comment>
<feature type="domain" description="CSC1/OSCA1-like N-terminal transmembrane" evidence="11">
    <location>
        <begin position="1029"/>
        <end position="1177"/>
    </location>
</feature>
<feature type="compositionally biased region" description="Basic and acidic residues" evidence="7">
    <location>
        <begin position="10"/>
        <end position="24"/>
    </location>
</feature>
<dbReference type="OrthoDB" id="1076608at2759"/>
<name>A0A4V5N614_9PEZI</name>
<dbReference type="Pfam" id="PF13967">
    <property type="entry name" value="RSN1_TM"/>
    <property type="match status" value="1"/>
</dbReference>
<feature type="transmembrane region" description="Helical" evidence="8">
    <location>
        <begin position="1687"/>
        <end position="1706"/>
    </location>
</feature>
<feature type="transmembrane region" description="Helical" evidence="8">
    <location>
        <begin position="1550"/>
        <end position="1574"/>
    </location>
</feature>
<dbReference type="Proteomes" id="UP000308549">
    <property type="component" value="Unassembled WGS sequence"/>
</dbReference>
<evidence type="ECO:0000259" key="14">
    <source>
        <dbReference type="Pfam" id="PF23395"/>
    </source>
</evidence>
<dbReference type="Pfam" id="PF12621">
    <property type="entry name" value="PHM7_ext"/>
    <property type="match status" value="1"/>
</dbReference>
<dbReference type="EMBL" id="NAJL01000002">
    <property type="protein sequence ID" value="TKA33689.1"/>
    <property type="molecule type" value="Genomic_DNA"/>
</dbReference>
<evidence type="ECO:0000259" key="10">
    <source>
        <dbReference type="Pfam" id="PF12621"/>
    </source>
</evidence>
<dbReference type="InterPro" id="IPR027815">
    <property type="entry name" value="CSC1/OSCA1-like_cyt"/>
</dbReference>
<protein>
    <recommendedName>
        <fullName evidence="17">DUF221-domain-containing protein</fullName>
    </recommendedName>
</protein>
<dbReference type="Pfam" id="PF02714">
    <property type="entry name" value="RSN1_7TM"/>
    <property type="match status" value="1"/>
</dbReference>
<gene>
    <name evidence="15" type="ORF">B0A50_00525</name>
</gene>
<evidence type="ECO:0000313" key="15">
    <source>
        <dbReference type="EMBL" id="TKA33689.1"/>
    </source>
</evidence>
<dbReference type="InterPro" id="IPR057559">
    <property type="entry name" value="SAM_6"/>
</dbReference>
<evidence type="ECO:0000256" key="6">
    <source>
        <dbReference type="ARBA" id="ARBA00023136"/>
    </source>
</evidence>
<evidence type="ECO:0000259" key="13">
    <source>
        <dbReference type="Pfam" id="PF23394"/>
    </source>
</evidence>
<evidence type="ECO:0000313" key="16">
    <source>
        <dbReference type="Proteomes" id="UP000308549"/>
    </source>
</evidence>
<feature type="transmembrane region" description="Helical" evidence="8">
    <location>
        <begin position="1497"/>
        <end position="1517"/>
    </location>
</feature>
<feature type="domain" description="DUF7102" evidence="13">
    <location>
        <begin position="750"/>
        <end position="905"/>
    </location>
</feature>
<evidence type="ECO:0000256" key="2">
    <source>
        <dbReference type="ARBA" id="ARBA00007779"/>
    </source>
</evidence>
<comment type="subcellular location">
    <subcellularLocation>
        <location evidence="1">Membrane</location>
        <topology evidence="1">Multi-pass membrane protein</topology>
    </subcellularLocation>
</comment>
<accession>A0A4V5N614</accession>
<dbReference type="PANTHER" id="PTHR13018:SF26">
    <property type="entry name" value="DOMAIN PROTEIN, PUTATIVE (AFU_ORTHOLOGUE AFUA_5G10920)-RELATED"/>
    <property type="match status" value="1"/>
</dbReference>
<dbReference type="InterPro" id="IPR003864">
    <property type="entry name" value="CSC1/OSCA1-like_7TM"/>
</dbReference>
<evidence type="ECO:0000256" key="5">
    <source>
        <dbReference type="ARBA" id="ARBA00022989"/>
    </source>
</evidence>
<feature type="transmembrane region" description="Helical" evidence="8">
    <location>
        <begin position="1662"/>
        <end position="1681"/>
    </location>
</feature>
<dbReference type="InterPro" id="IPR032880">
    <property type="entry name" value="CSC1/OSCA1-like_N"/>
</dbReference>